<dbReference type="InterPro" id="IPR003489">
    <property type="entry name" value="RHF/RaiA"/>
</dbReference>
<dbReference type="RefSeq" id="WP_067716305.1">
    <property type="nucleotide sequence ID" value="NZ_LPVJ01000038.1"/>
</dbReference>
<dbReference type="Pfam" id="PF02482">
    <property type="entry name" value="Ribosomal_S30AE"/>
    <property type="match status" value="1"/>
</dbReference>
<keyword evidence="7" id="KW-1185">Reference proteome</keyword>
<dbReference type="AlphaFoldDB" id="A0A117SXN7"/>
<gene>
    <name evidence="3" type="primary">hpf</name>
    <name evidence="6" type="ORF">ATW55_13145</name>
</gene>
<accession>A0A117SXN7</accession>
<sequence>MNIQIRGDHHLDVTPALKQYVEKKMGRMERYLEASQVHDVSVTMSVTRGVHTVEVMIPLGQALLRAEERSDDMYASVDLVMDKLEKQLEKYRHRMGQKVSRRLKVEGGKAKTRVNQIGMDELAEEDEPDVVRVKRFDMKPMDVSEAIMQMDLLGHDFFVFANAEDEKTSVVYRRRNGQFGLIQAL</sequence>
<evidence type="ECO:0000259" key="5">
    <source>
        <dbReference type="Pfam" id="PF16321"/>
    </source>
</evidence>
<protein>
    <recommendedName>
        <fullName evidence="3">Ribosome hibernation promoting factor</fullName>
        <shortName evidence="3">HPF</shortName>
    </recommendedName>
</protein>
<dbReference type="GO" id="GO:0022627">
    <property type="term" value="C:cytosolic small ribosomal subunit"/>
    <property type="evidence" value="ECO:0007669"/>
    <property type="project" value="TreeGrafter"/>
</dbReference>
<comment type="caution">
    <text evidence="6">The sequence shown here is derived from an EMBL/GenBank/DDBJ whole genome shotgun (WGS) entry which is preliminary data.</text>
</comment>
<evidence type="ECO:0000256" key="2">
    <source>
        <dbReference type="ARBA" id="ARBA00022845"/>
    </source>
</evidence>
<dbReference type="Gene3D" id="3.30.160.100">
    <property type="entry name" value="Ribosome hibernation promotion factor-like"/>
    <property type="match status" value="1"/>
</dbReference>
<dbReference type="Pfam" id="PF16321">
    <property type="entry name" value="Ribosom_S30AE_C"/>
    <property type="match status" value="1"/>
</dbReference>
<dbReference type="FunFam" id="3.30.505.50:FF:000001">
    <property type="entry name" value="Ribosome hibernation promoting factor"/>
    <property type="match status" value="1"/>
</dbReference>
<dbReference type="InterPro" id="IPR032528">
    <property type="entry name" value="Ribosom_S30AE_C"/>
</dbReference>
<comment type="subunit">
    <text evidence="3">Interacts with 100S ribosomes.</text>
</comment>
<dbReference type="InterPro" id="IPR034694">
    <property type="entry name" value="HPF_long/plastid"/>
</dbReference>
<dbReference type="HAMAP" id="MF_00839">
    <property type="entry name" value="HPF"/>
    <property type="match status" value="1"/>
</dbReference>
<comment type="subcellular location">
    <subcellularLocation>
        <location evidence="3">Cytoplasm</location>
    </subcellularLocation>
</comment>
<evidence type="ECO:0000256" key="3">
    <source>
        <dbReference type="HAMAP-Rule" id="MF_00839"/>
    </source>
</evidence>
<dbReference type="OrthoDB" id="9794975at2"/>
<dbReference type="InterPro" id="IPR050574">
    <property type="entry name" value="HPF/YfiA_ribosome-assoc"/>
</dbReference>
<comment type="similarity">
    <text evidence="3">Belongs to the HPF/YfiA ribosome-associated protein family. Long HPF subfamily.</text>
</comment>
<dbReference type="GO" id="GO:0043024">
    <property type="term" value="F:ribosomal small subunit binding"/>
    <property type="evidence" value="ECO:0007669"/>
    <property type="project" value="TreeGrafter"/>
</dbReference>
<evidence type="ECO:0000256" key="1">
    <source>
        <dbReference type="ARBA" id="ARBA00022490"/>
    </source>
</evidence>
<dbReference type="GO" id="GO:0045900">
    <property type="term" value="P:negative regulation of translational elongation"/>
    <property type="evidence" value="ECO:0007669"/>
    <property type="project" value="TreeGrafter"/>
</dbReference>
<dbReference type="PANTHER" id="PTHR33231">
    <property type="entry name" value="30S RIBOSOMAL PROTEIN"/>
    <property type="match status" value="1"/>
</dbReference>
<keyword evidence="2 3" id="KW-0810">Translation regulation</keyword>
<dbReference type="SUPFAM" id="SSF69754">
    <property type="entry name" value="Ribosome binding protein Y (YfiA homologue)"/>
    <property type="match status" value="1"/>
</dbReference>
<evidence type="ECO:0000313" key="6">
    <source>
        <dbReference type="EMBL" id="KUO95691.1"/>
    </source>
</evidence>
<dbReference type="InterPro" id="IPR038416">
    <property type="entry name" value="Ribosom_S30AE_C_sf"/>
</dbReference>
<feature type="coiled-coil region" evidence="4">
    <location>
        <begin position="74"/>
        <end position="101"/>
    </location>
</feature>
<dbReference type="InterPro" id="IPR036567">
    <property type="entry name" value="RHF-like"/>
</dbReference>
<dbReference type="EMBL" id="LPVJ01000038">
    <property type="protein sequence ID" value="KUO95691.1"/>
    <property type="molecule type" value="Genomic_DNA"/>
</dbReference>
<evidence type="ECO:0000256" key="4">
    <source>
        <dbReference type="SAM" id="Coils"/>
    </source>
</evidence>
<dbReference type="Gene3D" id="3.30.505.50">
    <property type="entry name" value="Sigma 54 modulation/S30EA ribosomal protein, C-terminal domain"/>
    <property type="match status" value="1"/>
</dbReference>
<keyword evidence="1 3" id="KW-0963">Cytoplasm</keyword>
<evidence type="ECO:0000313" key="7">
    <source>
        <dbReference type="Proteomes" id="UP000053557"/>
    </source>
</evidence>
<keyword evidence="4" id="KW-0175">Coiled coil</keyword>
<dbReference type="NCBIfam" id="TIGR00741">
    <property type="entry name" value="yfiA"/>
    <property type="match status" value="1"/>
</dbReference>
<feature type="domain" description="Sigma 54 modulation/S30EA ribosomal protein C-terminal" evidence="5">
    <location>
        <begin position="126"/>
        <end position="181"/>
    </location>
</feature>
<proteinExistence type="inferred from homology"/>
<reference evidence="6 7" key="1">
    <citation type="submission" date="2015-12" db="EMBL/GenBank/DDBJ databases">
        <title>Draft genome sequence of Acidibacillus ferrooxidans ITV001, isolated from a chalcopyrite acid mine drainage site in Brazil.</title>
        <authorList>
            <person name="Dall'Agnol H."/>
            <person name="Nancucheo I."/>
            <person name="Johnson B."/>
            <person name="Oliveira R."/>
            <person name="Leite L."/>
            <person name="Pylro V."/>
            <person name="Nunes G.L."/>
            <person name="Tzotzos G."/>
            <person name="Fernandes G.R."/>
            <person name="Dutra J."/>
            <person name="Orellana S.C."/>
            <person name="Oliveira G."/>
        </authorList>
    </citation>
    <scope>NUCLEOTIDE SEQUENCE [LARGE SCALE GENOMIC DNA]</scope>
    <source>
        <strain evidence="7">ITV01</strain>
    </source>
</reference>
<name>A0A117SXN7_9BACL</name>
<organism evidence="6 7">
    <name type="scientific">Ferroacidibacillus organovorans</name>
    <dbReference type="NCBI Taxonomy" id="1765683"/>
    <lineage>
        <taxon>Bacteria</taxon>
        <taxon>Bacillati</taxon>
        <taxon>Bacillota</taxon>
        <taxon>Bacilli</taxon>
        <taxon>Bacillales</taxon>
        <taxon>Alicyclobacillaceae</taxon>
        <taxon>Ferroacidibacillus</taxon>
    </lineage>
</organism>
<dbReference type="PANTHER" id="PTHR33231:SF1">
    <property type="entry name" value="30S RIBOSOMAL PROTEIN"/>
    <property type="match status" value="1"/>
</dbReference>
<dbReference type="CDD" id="cd00552">
    <property type="entry name" value="RaiA"/>
    <property type="match status" value="1"/>
</dbReference>
<comment type="function">
    <text evidence="3">Required for dimerization of active 70S ribosomes into 100S ribosomes in stationary phase; 100S ribosomes are translationally inactive and sometimes present during exponential growth.</text>
</comment>
<dbReference type="Proteomes" id="UP000053557">
    <property type="component" value="Unassembled WGS sequence"/>
</dbReference>